<sequence length="61" mass="6524">MSMLSAQIVTISQFLASPRTCSPRACPDAAIFLLHALLASRDAGRGARVVGTYRNDEVVFA</sequence>
<accession>A0A318PZW7</accession>
<evidence type="ECO:0000313" key="1">
    <source>
        <dbReference type="EMBL" id="MCW4591785.1"/>
    </source>
</evidence>
<organism evidence="2 3">
    <name type="scientific">Gluconacetobacter entanii</name>
    <dbReference type="NCBI Taxonomy" id="108528"/>
    <lineage>
        <taxon>Bacteria</taxon>
        <taxon>Pseudomonadati</taxon>
        <taxon>Pseudomonadota</taxon>
        <taxon>Alphaproteobacteria</taxon>
        <taxon>Acetobacterales</taxon>
        <taxon>Acetobacteraceae</taxon>
        <taxon>Gluconacetobacter</taxon>
    </lineage>
</organism>
<proteinExistence type="predicted"/>
<evidence type="ECO:0000313" key="4">
    <source>
        <dbReference type="Proteomes" id="UP001526337"/>
    </source>
</evidence>
<dbReference type="EMBL" id="JANGSQ010000109">
    <property type="protein sequence ID" value="MCW4591785.1"/>
    <property type="molecule type" value="Genomic_DNA"/>
</dbReference>
<dbReference type="EMBL" id="NKUF01000002">
    <property type="protein sequence ID" value="PYD64485.1"/>
    <property type="molecule type" value="Genomic_DNA"/>
</dbReference>
<reference evidence="1 4" key="2">
    <citation type="submission" date="2022-07" db="EMBL/GenBank/DDBJ databases">
        <title>Genome stability of Gluconacetobacter entanii AV429.</title>
        <authorList>
            <person name="Trcek J."/>
            <person name="Cepec E."/>
        </authorList>
    </citation>
    <scope>NUCLEOTIDE SEQUENCE [LARGE SCALE GENOMIC DNA]</scope>
    <source>
        <strain evidence="1 4">AV429_2022</strain>
    </source>
</reference>
<protein>
    <submittedName>
        <fullName evidence="2">Uncharacterized protein</fullName>
    </submittedName>
</protein>
<reference evidence="2 3" key="1">
    <citation type="submission" date="2017-07" db="EMBL/GenBank/DDBJ databases">
        <title>A draft genome sequence of Gluconacetobacter entanii LTH 4560.</title>
        <authorList>
            <person name="Skraban J."/>
            <person name="Cleenwerck I."/>
            <person name="Vandamme P."/>
            <person name="Trcek J."/>
        </authorList>
    </citation>
    <scope>NUCLEOTIDE SEQUENCE [LARGE SCALE GENOMIC DNA]</scope>
    <source>
        <strain evidence="2 3">LTH 4560</strain>
    </source>
</reference>
<comment type="caution">
    <text evidence="2">The sequence shown here is derived from an EMBL/GenBank/DDBJ whole genome shotgun (WGS) entry which is preliminary data.</text>
</comment>
<dbReference type="RefSeq" id="WP_110912305.1">
    <property type="nucleotide sequence ID" value="NZ_JABJWD010000011.1"/>
</dbReference>
<dbReference type="Proteomes" id="UP000248301">
    <property type="component" value="Unassembled WGS sequence"/>
</dbReference>
<dbReference type="AlphaFoldDB" id="A0A318PZW7"/>
<evidence type="ECO:0000313" key="2">
    <source>
        <dbReference type="EMBL" id="PYD64485.1"/>
    </source>
</evidence>
<evidence type="ECO:0000313" key="3">
    <source>
        <dbReference type="Proteomes" id="UP000248301"/>
    </source>
</evidence>
<keyword evidence="4" id="KW-1185">Reference proteome</keyword>
<name>A0A318PZW7_9PROT</name>
<dbReference type="OrthoDB" id="9935139at2"/>
<dbReference type="Proteomes" id="UP001526337">
    <property type="component" value="Unassembled WGS sequence"/>
</dbReference>
<gene>
    <name evidence="2" type="ORF">CFR72_01525</name>
    <name evidence="1" type="ORF">NO263_14465</name>
</gene>